<reference evidence="3 4" key="1">
    <citation type="journal article" date="2010" name="Nature">
        <title>The Ectocarpus genome and the independent evolution of multicellularity in brown algae.</title>
        <authorList>
            <person name="Cock J.M."/>
            <person name="Sterck L."/>
            <person name="Rouze P."/>
            <person name="Scornet D."/>
            <person name="Allen A.E."/>
            <person name="Amoutzias G."/>
            <person name="Anthouard V."/>
            <person name="Artiguenave F."/>
            <person name="Aury J.M."/>
            <person name="Badger J.H."/>
            <person name="Beszteri B."/>
            <person name="Billiau K."/>
            <person name="Bonnet E."/>
            <person name="Bothwell J.H."/>
            <person name="Bowler C."/>
            <person name="Boyen C."/>
            <person name="Brownlee C."/>
            <person name="Carrano C.J."/>
            <person name="Charrier B."/>
            <person name="Cho G.Y."/>
            <person name="Coelho S.M."/>
            <person name="Collen J."/>
            <person name="Corre E."/>
            <person name="Da Silva C."/>
            <person name="Delage L."/>
            <person name="Delaroque N."/>
            <person name="Dittami S.M."/>
            <person name="Doulbeau S."/>
            <person name="Elias M."/>
            <person name="Farnham G."/>
            <person name="Gachon C.M."/>
            <person name="Gschloessl B."/>
            <person name="Heesch S."/>
            <person name="Jabbari K."/>
            <person name="Jubin C."/>
            <person name="Kawai H."/>
            <person name="Kimura K."/>
            <person name="Kloareg B."/>
            <person name="Kupper F.C."/>
            <person name="Lang D."/>
            <person name="Le Bail A."/>
            <person name="Leblanc C."/>
            <person name="Lerouge P."/>
            <person name="Lohr M."/>
            <person name="Lopez P.J."/>
            <person name="Martens C."/>
            <person name="Maumus F."/>
            <person name="Michel G."/>
            <person name="Miranda-Saavedra D."/>
            <person name="Morales J."/>
            <person name="Moreau H."/>
            <person name="Motomura T."/>
            <person name="Nagasato C."/>
            <person name="Napoli C.A."/>
            <person name="Nelson D.R."/>
            <person name="Nyvall-Collen P."/>
            <person name="Peters A.F."/>
            <person name="Pommier C."/>
            <person name="Potin P."/>
            <person name="Poulain J."/>
            <person name="Quesneville H."/>
            <person name="Read B."/>
            <person name="Rensing S.A."/>
            <person name="Ritter A."/>
            <person name="Rousvoal S."/>
            <person name="Samanta M."/>
            <person name="Samson G."/>
            <person name="Schroeder D.C."/>
            <person name="Segurens B."/>
            <person name="Strittmatter M."/>
            <person name="Tonon T."/>
            <person name="Tregear J.W."/>
            <person name="Valentin K."/>
            <person name="von Dassow P."/>
            <person name="Yamagishi T."/>
            <person name="Van de Peer Y."/>
            <person name="Wincker P."/>
        </authorList>
    </citation>
    <scope>NUCLEOTIDE SEQUENCE [LARGE SCALE GENOMIC DNA]</scope>
    <source>
        <strain evidence="4">Ec32 / CCAP1310/4</strain>
    </source>
</reference>
<dbReference type="InParanoid" id="D7G616"/>
<keyword evidence="2" id="KW-0812">Transmembrane</keyword>
<feature type="compositionally biased region" description="Acidic residues" evidence="1">
    <location>
        <begin position="1"/>
        <end position="12"/>
    </location>
</feature>
<accession>D7G616</accession>
<evidence type="ECO:0000313" key="4">
    <source>
        <dbReference type="Proteomes" id="UP000002630"/>
    </source>
</evidence>
<dbReference type="InterPro" id="IPR029058">
    <property type="entry name" value="AB_hydrolase_fold"/>
</dbReference>
<feature type="transmembrane region" description="Helical" evidence="2">
    <location>
        <begin position="245"/>
        <end position="268"/>
    </location>
</feature>
<evidence type="ECO:0000256" key="1">
    <source>
        <dbReference type="SAM" id="MobiDB-lite"/>
    </source>
</evidence>
<feature type="transmembrane region" description="Helical" evidence="2">
    <location>
        <begin position="302"/>
        <end position="322"/>
    </location>
</feature>
<gene>
    <name evidence="3" type="ORF">Esi_0071_0024</name>
</gene>
<feature type="compositionally biased region" description="Gly residues" evidence="1">
    <location>
        <begin position="709"/>
        <end position="720"/>
    </location>
</feature>
<evidence type="ECO:0000256" key="2">
    <source>
        <dbReference type="SAM" id="Phobius"/>
    </source>
</evidence>
<feature type="compositionally biased region" description="Basic and acidic residues" evidence="1">
    <location>
        <begin position="20"/>
        <end position="34"/>
    </location>
</feature>
<dbReference type="eggNOG" id="ENOG502RDTX">
    <property type="taxonomic scope" value="Eukaryota"/>
</dbReference>
<feature type="transmembrane region" description="Helical" evidence="2">
    <location>
        <begin position="197"/>
        <end position="225"/>
    </location>
</feature>
<keyword evidence="4" id="KW-1185">Reference proteome</keyword>
<proteinExistence type="predicted"/>
<feature type="transmembrane region" description="Helical" evidence="2">
    <location>
        <begin position="113"/>
        <end position="134"/>
    </location>
</feature>
<protein>
    <submittedName>
        <fullName evidence="3">Uncharacterized protein</fullName>
    </submittedName>
</protein>
<evidence type="ECO:0000313" key="3">
    <source>
        <dbReference type="EMBL" id="CBJ27425.1"/>
    </source>
</evidence>
<keyword evidence="2" id="KW-1133">Transmembrane helix</keyword>
<keyword evidence="2" id="KW-0472">Membrane</keyword>
<feature type="region of interest" description="Disordered" evidence="1">
    <location>
        <begin position="1"/>
        <end position="48"/>
    </location>
</feature>
<feature type="region of interest" description="Disordered" evidence="1">
    <location>
        <begin position="783"/>
        <end position="803"/>
    </location>
</feature>
<feature type="region of interest" description="Disordered" evidence="1">
    <location>
        <begin position="552"/>
        <end position="608"/>
    </location>
</feature>
<dbReference type="EMBL" id="FN649760">
    <property type="protein sequence ID" value="CBJ27425.1"/>
    <property type="molecule type" value="Genomic_DNA"/>
</dbReference>
<dbReference type="Proteomes" id="UP000002630">
    <property type="component" value="Unassembled WGS sequence"/>
</dbReference>
<feature type="transmembrane region" description="Helical" evidence="2">
    <location>
        <begin position="77"/>
        <end position="101"/>
    </location>
</feature>
<dbReference type="OrthoDB" id="189551at2759"/>
<sequence length="1005" mass="105659">MAITVDDEEGVELAELSLNDDGHSDGGEERRGEGGGEGEEDQAPLLAADDDVRAKRRARRARKRETQSALLRRHLRLLWKTLCGLLCLGAVVSAAVTLVAAIELRRHLGRSFFALPLAVHLLLDALLALIPLLVARGDGEGEPPPPGPTSQVEFQRQLRAGRTIAQARRRPEEDDEACGGGGACCFRLGLSRRTSAALALAYSLVDAAWCAAFAVAVLVAAWAIAVEADGTVAPEWRGMHAALTAAVVLSGVASGVRVLAAIAIGAYLRSRSRLVYVLRNTDEPPWHYTMPPKMQRLAIRQATLLFAGSCLLVAIGAGSYILCLTVDTESAEHYDHCDPLDTTLCALPFPSSFFLEEDVSESSSSAMAARGTGYRVSFGPKSLPYTRGRINVSPDSVNAYDGFSTLAPILFYLEGMSASGFAGPGDIGASLHANSTTWLIDADTGGMVPHFAELDALDPEKPLAMLQPAAPLRHGTRYIVAVCGALGDWGELLPPTPGFQELVEASQADRTTKIHPDLRRRADRFSREIFPALRNTGLGGLSVGGSARALSGGVAEEGDGGSVLPPSDSPLSSSGSGSGRGGGGGGGGGGRSGEGSGNGAAPGGRRARRRLAGTAAAVAGEGWGEGEGLVGAGLGDVQLAWDFVTASEGGQLGVLRSMRETSKAWLEAALTSTGPTSAKLPPRHLRESVDLSGGIPAGVAGHRDRDRGGFSGSEGSGSGREGGRRRRVTSDGQQPASAALYRVVSVEESADYNNDGDDDGGGFNAEHPAIVRTVWGRLRAPAFTSPSSRGAGLETTPTTTTANNNDDVRFVVRVPRCVALGRKRPAALVQYGHGLFGDRAEVEDGFLDLMAERGAWVLVAADWRGMSRIDLAVVARALVSAPELLLAGTPEDLMQGFVNQEAALTVVSRRLGDFLGDRATPLSEEEARAVPLAFYGISQGAILGAGYTEFSSLVPDDDTPPPWGWVHMCVRHDPDAEQQVLEFVETGCVVNFCRGACERPYCRRA</sequence>
<feature type="region of interest" description="Disordered" evidence="1">
    <location>
        <begin position="688"/>
        <end position="738"/>
    </location>
</feature>
<dbReference type="SUPFAM" id="SSF53474">
    <property type="entry name" value="alpha/beta-Hydrolases"/>
    <property type="match status" value="1"/>
</dbReference>
<dbReference type="AlphaFoldDB" id="D7G616"/>
<feature type="compositionally biased region" description="Gly residues" evidence="1">
    <location>
        <begin position="576"/>
        <end position="602"/>
    </location>
</feature>
<organism evidence="3 4">
    <name type="scientific">Ectocarpus siliculosus</name>
    <name type="common">Brown alga</name>
    <name type="synonym">Conferva siliculosa</name>
    <dbReference type="NCBI Taxonomy" id="2880"/>
    <lineage>
        <taxon>Eukaryota</taxon>
        <taxon>Sar</taxon>
        <taxon>Stramenopiles</taxon>
        <taxon>Ochrophyta</taxon>
        <taxon>PX clade</taxon>
        <taxon>Phaeophyceae</taxon>
        <taxon>Ectocarpales</taxon>
        <taxon>Ectocarpaceae</taxon>
        <taxon>Ectocarpus</taxon>
    </lineage>
</organism>
<name>D7G616_ECTSI</name>
<feature type="compositionally biased region" description="Low complexity" evidence="1">
    <location>
        <begin position="562"/>
        <end position="575"/>
    </location>
</feature>